<feature type="transmembrane region" description="Helical" evidence="1">
    <location>
        <begin position="635"/>
        <end position="658"/>
    </location>
</feature>
<keyword evidence="1" id="KW-0812">Transmembrane</keyword>
<dbReference type="Proteomes" id="UP000587527">
    <property type="component" value="Unassembled WGS sequence"/>
</dbReference>
<feature type="transmembrane region" description="Helical" evidence="1">
    <location>
        <begin position="432"/>
        <end position="451"/>
    </location>
</feature>
<feature type="transmembrane region" description="Helical" evidence="1">
    <location>
        <begin position="670"/>
        <end position="689"/>
    </location>
</feature>
<keyword evidence="1" id="KW-1133">Transmembrane helix</keyword>
<feature type="transmembrane region" description="Helical" evidence="1">
    <location>
        <begin position="534"/>
        <end position="552"/>
    </location>
</feature>
<dbReference type="AlphaFoldDB" id="A0A841C2M7"/>
<keyword evidence="3" id="KW-1185">Reference proteome</keyword>
<feature type="transmembrane region" description="Helical" evidence="1">
    <location>
        <begin position="558"/>
        <end position="577"/>
    </location>
</feature>
<feature type="transmembrane region" description="Helical" evidence="1">
    <location>
        <begin position="463"/>
        <end position="486"/>
    </location>
</feature>
<evidence type="ECO:0000256" key="1">
    <source>
        <dbReference type="SAM" id="Phobius"/>
    </source>
</evidence>
<dbReference type="Gene3D" id="3.40.720.10">
    <property type="entry name" value="Alkaline Phosphatase, subunit A"/>
    <property type="match status" value="1"/>
</dbReference>
<feature type="transmembrane region" description="Helical" evidence="1">
    <location>
        <begin position="360"/>
        <end position="381"/>
    </location>
</feature>
<evidence type="ECO:0000313" key="2">
    <source>
        <dbReference type="EMBL" id="MBB5873220.1"/>
    </source>
</evidence>
<gene>
    <name evidence="2" type="ORF">F4553_006654</name>
</gene>
<comment type="caution">
    <text evidence="2">The sequence shown here is derived from an EMBL/GenBank/DDBJ whole genome shotgun (WGS) entry which is preliminary data.</text>
</comment>
<feature type="transmembrane region" description="Helical" evidence="1">
    <location>
        <begin position="402"/>
        <end position="426"/>
    </location>
</feature>
<reference evidence="2 3" key="1">
    <citation type="submission" date="2020-08" db="EMBL/GenBank/DDBJ databases">
        <title>Sequencing the genomes of 1000 actinobacteria strains.</title>
        <authorList>
            <person name="Klenk H.-P."/>
        </authorList>
    </citation>
    <scope>NUCLEOTIDE SEQUENCE [LARGE SCALE GENOMIC DNA]</scope>
    <source>
        <strain evidence="2 3">DSM 45362</strain>
    </source>
</reference>
<protein>
    <submittedName>
        <fullName evidence="2">Uncharacterized protein</fullName>
    </submittedName>
</protein>
<feature type="transmembrane region" description="Helical" evidence="1">
    <location>
        <begin position="506"/>
        <end position="527"/>
    </location>
</feature>
<organism evidence="2 3">
    <name type="scientific">Allocatelliglobosispora scoriae</name>
    <dbReference type="NCBI Taxonomy" id="643052"/>
    <lineage>
        <taxon>Bacteria</taxon>
        <taxon>Bacillati</taxon>
        <taxon>Actinomycetota</taxon>
        <taxon>Actinomycetes</taxon>
        <taxon>Micromonosporales</taxon>
        <taxon>Micromonosporaceae</taxon>
        <taxon>Allocatelliglobosispora</taxon>
    </lineage>
</organism>
<name>A0A841C2M7_9ACTN</name>
<dbReference type="InterPro" id="IPR017850">
    <property type="entry name" value="Alkaline_phosphatase_core_sf"/>
</dbReference>
<dbReference type="RefSeq" id="WP_184844065.1">
    <property type="nucleotide sequence ID" value="NZ_JACHMN010000003.1"/>
</dbReference>
<keyword evidence="1" id="KW-0472">Membrane</keyword>
<feature type="transmembrane region" description="Helical" evidence="1">
    <location>
        <begin position="582"/>
        <end position="599"/>
    </location>
</feature>
<sequence length="764" mass="78220">MSSRAAPLVTAIVIGLVGTVGATIRPASGAQEHIAVADNRADYVIIAGAPGLRWEDVSPEATPTLWRLAEHGSIGSMSVRSARDTTCPADGWLTLGAGNYAARSSETVVERCPPMDVTITRPDKIGAVLPDQRLIVDQARRDRWGAVPGALSESVRCTVAVGPGGAIAAARQTKLTVEGVPTFGRVDRYVPRLPADSAEGAELLSSCVLSIVDLGTVDAEPDPAHPAVTPEQVAAARAAQVKAVDANLAALLAARPAKSAIVVAGLADTSVDRRLHVAVIDGPGWDGGWLTSSETGRDGYVQLIDVAPTVLDVLRKTAPAKLLRGSSIVAAAGRPDDLAVGVEVPTDADREARAQRSVGAWFFGILAGLQLLIFAVVGFLMRRAYVHAGMPRPAVPHSWWRWGEVALVAAALAIPVALASDAIPWWRTGQPGWVFALMVGAGTALATFIVCRVPIYRRTLGPAGLIGALAALVVGVDLLTGATLQLNGVAGYSALEGGRYSGLGTVGLGVFIAGVLLAAGCLAQIVARRWRLPLVAAIGGLGVVAVGSPYLGADAGGAVALTAGVCITAAICTGGWLTFSRLAWGVVTGLAVTGLFALLDLRRAEADRGSLGRFLTQISDGTGGLTVNRLGVSNVVAFATSPLTLLAIGAAVFVWSALLRPWGGLKRLFGVYPAVRASVAGIAVATVIAGLLGGAALIVAGSAAATCVPLLALGALRVREHAEDRTPGAPETTDAPVLAGVTVSGDEAASDSDMQHPRQIRDVS</sequence>
<dbReference type="EMBL" id="JACHMN010000003">
    <property type="protein sequence ID" value="MBB5873220.1"/>
    <property type="molecule type" value="Genomic_DNA"/>
</dbReference>
<evidence type="ECO:0000313" key="3">
    <source>
        <dbReference type="Proteomes" id="UP000587527"/>
    </source>
</evidence>
<proteinExistence type="predicted"/>
<feature type="transmembrane region" description="Helical" evidence="1">
    <location>
        <begin position="695"/>
        <end position="716"/>
    </location>
</feature>
<accession>A0A841C2M7</accession>